<reference evidence="1" key="1">
    <citation type="journal article" date="2017" name="Front. Cell. Infect. Microbiol.">
        <title>The Distinct Transcriptional Response of the Midgut of Amblyomma sculptum and Amblyomma aureolatum Ticks to Rickettsia rickettsii Correlates to Their Differences in Susceptibility to Infection.</title>
        <authorList>
            <person name="Martins L.A."/>
            <person name="Galletti M.F.B.M."/>
            <person name="Ribeiro J.M."/>
            <person name="Fujita A."/>
            <person name="Costa F.B."/>
            <person name="Labruna M.B."/>
            <person name="Daffre S."/>
            <person name="Fogaca A.C."/>
        </authorList>
    </citation>
    <scope>NUCLEOTIDE SEQUENCE</scope>
</reference>
<sequence length="367" mass="40901">RKLYLEPLFAGVDLPRTTEYRSSCANKGKAQNQQSDVDDVPEEHVADDVPEECVADGLSEELAADGSSTCGGWEEDAEEHGGCTSPPCHDFSNQDIITLVMDFAVTHVLPWTQVEQLMKLMAFVLKRNDLPDTKFLFKKFAGISEGTMIFHFYCPNCMHLLGECEGDLKTRNELQVTCVVCQHTYTANALTAQGTFFVSLPLQQQLNAILSSQDVAMLLKSSLQKIARRRGPTSKCDVTDGDLYCNQRKELNLNDMDFSMTVNTDGSPVFNSSKFSIWPVQLTINELPPAQRHKNSTVAMLWYGTCHPNMTLVLQAFTEQMSTLCKTGVNWTVDGEVCHSKVYCFNAAADAPARALMQNIIQYNGYF</sequence>
<organism evidence="1">
    <name type="scientific">Amblyomma aureolatum</name>
    <dbReference type="NCBI Taxonomy" id="187763"/>
    <lineage>
        <taxon>Eukaryota</taxon>
        <taxon>Metazoa</taxon>
        <taxon>Ecdysozoa</taxon>
        <taxon>Arthropoda</taxon>
        <taxon>Chelicerata</taxon>
        <taxon>Arachnida</taxon>
        <taxon>Acari</taxon>
        <taxon>Parasitiformes</taxon>
        <taxon>Ixodida</taxon>
        <taxon>Ixodoidea</taxon>
        <taxon>Ixodidae</taxon>
        <taxon>Amblyomminae</taxon>
        <taxon>Amblyomma</taxon>
    </lineage>
</organism>
<dbReference type="AlphaFoldDB" id="A0A1E1X7B0"/>
<feature type="non-terminal residue" evidence="1">
    <location>
        <position position="1"/>
    </location>
</feature>
<dbReference type="EMBL" id="GFAC01004036">
    <property type="protein sequence ID" value="JAT95152.1"/>
    <property type="molecule type" value="mRNA"/>
</dbReference>
<feature type="non-terminal residue" evidence="1">
    <location>
        <position position="367"/>
    </location>
</feature>
<name>A0A1E1X7B0_9ACAR</name>
<proteinExistence type="evidence at transcript level"/>
<accession>A0A1E1X7B0</accession>
<protein>
    <submittedName>
        <fullName evidence="1">Uncharacterized protein</fullName>
    </submittedName>
</protein>
<evidence type="ECO:0000313" key="1">
    <source>
        <dbReference type="EMBL" id="JAT95152.1"/>
    </source>
</evidence>